<proteinExistence type="predicted"/>
<keyword evidence="3" id="KW-1185">Reference proteome</keyword>
<keyword evidence="1" id="KW-0812">Transmembrane</keyword>
<dbReference type="OrthoDB" id="21795at10239"/>
<name>I6NRN0_9CAUD</name>
<dbReference type="KEGG" id="vg:13455374"/>
<reference evidence="2 3" key="1">
    <citation type="journal article" date="2012" name="Appl. Environ. Microbiol.">
        <title>Characterization of DC1, a broad-host-range Bcep22-like podovirus.</title>
        <authorList>
            <person name="Lynch K.H."/>
            <person name="Stothard P."/>
            <person name="Dennis J.J."/>
        </authorList>
    </citation>
    <scope>NUCLEOTIDE SEQUENCE [LARGE SCALE GENOMIC DNA]</scope>
</reference>
<dbReference type="EMBL" id="JN662425">
    <property type="protein sequence ID" value="AEZ50887.1"/>
    <property type="molecule type" value="Genomic_DNA"/>
</dbReference>
<accession>I6NRN0</accession>
<keyword evidence="1" id="KW-0472">Membrane</keyword>
<evidence type="ECO:0000256" key="1">
    <source>
        <dbReference type="SAM" id="Phobius"/>
    </source>
</evidence>
<dbReference type="GeneID" id="13455374"/>
<sequence length="76" mass="8329">MENQTESGGVLLAKIASVWAMVGITSWSEAASFAAFCYTMWLMGAKFWKEVLRPLCERRGWVSARPAAAAGERDDG</sequence>
<dbReference type="RefSeq" id="YP_006590000.1">
    <property type="nucleotide sequence ID" value="NC_018452.1"/>
</dbReference>
<feature type="transmembrane region" description="Helical" evidence="1">
    <location>
        <begin position="20"/>
        <end position="43"/>
    </location>
</feature>
<organism evidence="2 3">
    <name type="scientific">Burkholderia phage DC1</name>
    <dbReference type="NCBI Taxonomy" id="2881398"/>
    <lineage>
        <taxon>Viruses</taxon>
        <taxon>Duplodnaviria</taxon>
        <taxon>Heunggongvirae</taxon>
        <taxon>Uroviricota</taxon>
        <taxon>Caudoviricetes</taxon>
        <taxon>Lessievirus</taxon>
        <taxon>Lessievirus DC1</taxon>
    </lineage>
</organism>
<evidence type="ECO:0000313" key="2">
    <source>
        <dbReference type="EMBL" id="AEZ50887.1"/>
    </source>
</evidence>
<protein>
    <submittedName>
        <fullName evidence="2">Holin</fullName>
    </submittedName>
</protein>
<keyword evidence="1" id="KW-1133">Transmembrane helix</keyword>
<evidence type="ECO:0000313" key="3">
    <source>
        <dbReference type="Proteomes" id="UP000007817"/>
    </source>
</evidence>
<dbReference type="Proteomes" id="UP000007817">
    <property type="component" value="Segment"/>
</dbReference>
<gene>
    <name evidence="2" type="ORF">DC1_00070</name>
</gene>